<comment type="caution">
    <text evidence="2">The sequence shown here is derived from an EMBL/GenBank/DDBJ whole genome shotgun (WGS) entry which is preliminary data.</text>
</comment>
<evidence type="ECO:0000313" key="2">
    <source>
        <dbReference type="EMBL" id="GBP22341.1"/>
    </source>
</evidence>
<evidence type="ECO:0000313" key="3">
    <source>
        <dbReference type="Proteomes" id="UP000299102"/>
    </source>
</evidence>
<feature type="region of interest" description="Disordered" evidence="1">
    <location>
        <begin position="131"/>
        <end position="154"/>
    </location>
</feature>
<gene>
    <name evidence="2" type="ORF">EVAR_11856_1</name>
</gene>
<dbReference type="AlphaFoldDB" id="A0A4C1U7N4"/>
<dbReference type="EMBL" id="BGZK01000139">
    <property type="protein sequence ID" value="GBP22341.1"/>
    <property type="molecule type" value="Genomic_DNA"/>
</dbReference>
<evidence type="ECO:0000256" key="1">
    <source>
        <dbReference type="SAM" id="MobiDB-lite"/>
    </source>
</evidence>
<proteinExistence type="predicted"/>
<reference evidence="2 3" key="1">
    <citation type="journal article" date="2019" name="Commun. Biol.">
        <title>The bagworm genome reveals a unique fibroin gene that provides high tensile strength.</title>
        <authorList>
            <person name="Kono N."/>
            <person name="Nakamura H."/>
            <person name="Ohtoshi R."/>
            <person name="Tomita M."/>
            <person name="Numata K."/>
            <person name="Arakawa K."/>
        </authorList>
    </citation>
    <scope>NUCLEOTIDE SEQUENCE [LARGE SCALE GENOMIC DNA]</scope>
</reference>
<sequence>MLWPTLLQHKNGPARPVKYQTLAKYGREVAASAIAFLPVNESFGVLTPLYPPLDISFLPKNKMNRLWSSECPWAAVTTHSPMADLLAHFFLEYAIKNTPSHTFVNAFVADARPHTMRALHHTNKIVRRQAPSLAPRDCLGPRAPRPGPRAAAAD</sequence>
<accession>A0A4C1U7N4</accession>
<keyword evidence="3" id="KW-1185">Reference proteome</keyword>
<name>A0A4C1U7N4_EUMVA</name>
<organism evidence="2 3">
    <name type="scientific">Eumeta variegata</name>
    <name type="common">Bagworm moth</name>
    <name type="synonym">Eumeta japonica</name>
    <dbReference type="NCBI Taxonomy" id="151549"/>
    <lineage>
        <taxon>Eukaryota</taxon>
        <taxon>Metazoa</taxon>
        <taxon>Ecdysozoa</taxon>
        <taxon>Arthropoda</taxon>
        <taxon>Hexapoda</taxon>
        <taxon>Insecta</taxon>
        <taxon>Pterygota</taxon>
        <taxon>Neoptera</taxon>
        <taxon>Endopterygota</taxon>
        <taxon>Lepidoptera</taxon>
        <taxon>Glossata</taxon>
        <taxon>Ditrysia</taxon>
        <taxon>Tineoidea</taxon>
        <taxon>Psychidae</taxon>
        <taxon>Oiketicinae</taxon>
        <taxon>Eumeta</taxon>
    </lineage>
</organism>
<protein>
    <submittedName>
        <fullName evidence="2">Uncharacterized protein</fullName>
    </submittedName>
</protein>
<dbReference type="Proteomes" id="UP000299102">
    <property type="component" value="Unassembled WGS sequence"/>
</dbReference>